<evidence type="ECO:0000256" key="2">
    <source>
        <dbReference type="ARBA" id="ARBA00021483"/>
    </source>
</evidence>
<accession>A0A2S7UZ61</accession>
<reference evidence="5 6" key="1">
    <citation type="submission" date="2016-12" db="EMBL/GenBank/DDBJ databases">
        <title>Diversity of luminous bacteria.</title>
        <authorList>
            <person name="Yoshizawa S."/>
            <person name="Kogure K."/>
        </authorList>
    </citation>
    <scope>NUCLEOTIDE SEQUENCE [LARGE SCALE GENOMIC DNA]</scope>
    <source>
        <strain evidence="5 6">SA4-48</strain>
    </source>
</reference>
<evidence type="ECO:0000256" key="1">
    <source>
        <dbReference type="ARBA" id="ARBA00004496"/>
    </source>
</evidence>
<dbReference type="SMART" id="SM00260">
    <property type="entry name" value="CheW"/>
    <property type="match status" value="1"/>
</dbReference>
<organism evidence="5 6">
    <name type="scientific">Psychrosphaera saromensis</name>
    <dbReference type="NCBI Taxonomy" id="716813"/>
    <lineage>
        <taxon>Bacteria</taxon>
        <taxon>Pseudomonadati</taxon>
        <taxon>Pseudomonadota</taxon>
        <taxon>Gammaproteobacteria</taxon>
        <taxon>Alteromonadales</taxon>
        <taxon>Pseudoalteromonadaceae</taxon>
        <taxon>Psychrosphaera</taxon>
    </lineage>
</organism>
<feature type="domain" description="CheW-like" evidence="4">
    <location>
        <begin position="5"/>
        <end position="149"/>
    </location>
</feature>
<evidence type="ECO:0000313" key="5">
    <source>
        <dbReference type="EMBL" id="PQJ55286.1"/>
    </source>
</evidence>
<dbReference type="Proteomes" id="UP000239007">
    <property type="component" value="Unassembled WGS sequence"/>
</dbReference>
<evidence type="ECO:0000259" key="4">
    <source>
        <dbReference type="PROSITE" id="PS50851"/>
    </source>
</evidence>
<dbReference type="PROSITE" id="PS50851">
    <property type="entry name" value="CHEW"/>
    <property type="match status" value="1"/>
</dbReference>
<keyword evidence="3" id="KW-0963">Cytoplasm</keyword>
<proteinExistence type="predicted"/>
<gene>
    <name evidence="5" type="ORF">BTO11_12010</name>
</gene>
<protein>
    <recommendedName>
        <fullName evidence="2">Chemotaxis protein CheW</fullName>
    </recommendedName>
</protein>
<evidence type="ECO:0000256" key="3">
    <source>
        <dbReference type="ARBA" id="ARBA00022490"/>
    </source>
</evidence>
<dbReference type="CDD" id="cd00732">
    <property type="entry name" value="CheW"/>
    <property type="match status" value="1"/>
</dbReference>
<dbReference type="InterPro" id="IPR036061">
    <property type="entry name" value="CheW-like_dom_sf"/>
</dbReference>
<keyword evidence="6" id="KW-1185">Reference proteome</keyword>
<dbReference type="OrthoDB" id="9790406at2"/>
<dbReference type="GO" id="GO:0007165">
    <property type="term" value="P:signal transduction"/>
    <property type="evidence" value="ECO:0007669"/>
    <property type="project" value="InterPro"/>
</dbReference>
<dbReference type="SUPFAM" id="SSF50341">
    <property type="entry name" value="CheW-like"/>
    <property type="match status" value="1"/>
</dbReference>
<dbReference type="PANTHER" id="PTHR22617">
    <property type="entry name" value="CHEMOTAXIS SENSOR HISTIDINE KINASE-RELATED"/>
    <property type="match status" value="1"/>
</dbReference>
<dbReference type="GO" id="GO:0006935">
    <property type="term" value="P:chemotaxis"/>
    <property type="evidence" value="ECO:0007669"/>
    <property type="project" value="InterPro"/>
</dbReference>
<dbReference type="EMBL" id="MSCH01000003">
    <property type="protein sequence ID" value="PQJ55286.1"/>
    <property type="molecule type" value="Genomic_DNA"/>
</dbReference>
<dbReference type="InterPro" id="IPR039315">
    <property type="entry name" value="CheW"/>
</dbReference>
<name>A0A2S7UZ61_9GAMM</name>
<evidence type="ECO:0000313" key="6">
    <source>
        <dbReference type="Proteomes" id="UP000239007"/>
    </source>
</evidence>
<dbReference type="GO" id="GO:0005829">
    <property type="term" value="C:cytosol"/>
    <property type="evidence" value="ECO:0007669"/>
    <property type="project" value="TreeGrafter"/>
</dbReference>
<dbReference type="Gene3D" id="2.30.30.40">
    <property type="entry name" value="SH3 Domains"/>
    <property type="match status" value="1"/>
</dbReference>
<comment type="caution">
    <text evidence="5">The sequence shown here is derived from an EMBL/GenBank/DDBJ whole genome shotgun (WGS) entry which is preliminary data.</text>
</comment>
<dbReference type="PANTHER" id="PTHR22617:SF45">
    <property type="entry name" value="CHEMOTAXIS PROTEIN CHEW"/>
    <property type="match status" value="1"/>
</dbReference>
<dbReference type="InterPro" id="IPR002545">
    <property type="entry name" value="CheW-lke_dom"/>
</dbReference>
<dbReference type="AlphaFoldDB" id="A0A2S7UZ61"/>
<dbReference type="Gene3D" id="2.40.50.180">
    <property type="entry name" value="CheA-289, Domain 4"/>
    <property type="match status" value="1"/>
</dbReference>
<comment type="subcellular location">
    <subcellularLocation>
        <location evidence="1">Cytoplasm</location>
    </subcellularLocation>
</comment>
<dbReference type="Pfam" id="PF01584">
    <property type="entry name" value="CheW"/>
    <property type="match status" value="1"/>
</dbReference>
<sequence length="152" mass="17273">MNEIEQEYLTFLLDGEEFGVDILCVQEIRVLSPITTLPNKPDYIKGVINLRGVIIPIVDLRERFAKQALKYNDQTVIVILRDQTAIKPMVVGLVVDAVSEVYKFSDKSIREAPDFGNKIDRCFIQGLASHGEKLIILLNSQTLLNQDELYHL</sequence>